<comment type="caution">
    <text evidence="2">The sequence shown here is derived from an EMBL/GenBank/DDBJ whole genome shotgun (WGS) entry which is preliminary data.</text>
</comment>
<accession>A0AA38L1P2</accession>
<protein>
    <submittedName>
        <fullName evidence="2">Uncharacterized protein</fullName>
    </submittedName>
</protein>
<feature type="signal peptide" evidence="1">
    <location>
        <begin position="1"/>
        <end position="20"/>
    </location>
</feature>
<keyword evidence="1" id="KW-0732">Signal</keyword>
<dbReference type="AlphaFoldDB" id="A0AA38L1P2"/>
<feature type="chain" id="PRO_5041429598" evidence="1">
    <location>
        <begin position="21"/>
        <end position="279"/>
    </location>
</feature>
<name>A0AA38L1P2_9AGAR</name>
<gene>
    <name evidence="2" type="ORF">GGU10DRAFT_380976</name>
</gene>
<keyword evidence="3" id="KW-1185">Reference proteome</keyword>
<dbReference type="EMBL" id="MU793840">
    <property type="protein sequence ID" value="KAJ3780232.1"/>
    <property type="molecule type" value="Genomic_DNA"/>
</dbReference>
<evidence type="ECO:0000313" key="2">
    <source>
        <dbReference type="EMBL" id="KAJ3780232.1"/>
    </source>
</evidence>
<sequence>MSLLRNTLSYFLFLRCLVWAYPQQITDSPTPTAVSTSTVTAVLQTIDLEGFDIGGETLSGFEQDYTTISIVGISTGTGSDGKSETETTYSREILVSDAILTIATDGSLEPNTLVAGNIITYLNTIVENASGYYISEADDITSGTVQYSEGTYETCSFAGPNAVSAGCSDSDYLMRSSTTVYQSLEFSASVGTTTMTLPVQVVATPQVSSSGSATTSSSGASQSNSGVSQKSGCSMIGASLLAYPSYSYLGSCSYLDGIPFAFGKQASYSTVKLQVGSFE</sequence>
<dbReference type="Proteomes" id="UP001163798">
    <property type="component" value="Unassembled WGS sequence"/>
</dbReference>
<reference evidence="2" key="1">
    <citation type="submission" date="2022-08" db="EMBL/GenBank/DDBJ databases">
        <authorList>
            <consortium name="DOE Joint Genome Institute"/>
            <person name="Min B."/>
            <person name="Riley R."/>
            <person name="Sierra-Patev S."/>
            <person name="Naranjo-Ortiz M."/>
            <person name="Looney B."/>
            <person name="Konkel Z."/>
            <person name="Slot J.C."/>
            <person name="Sakamoto Y."/>
            <person name="Steenwyk J.L."/>
            <person name="Rokas A."/>
            <person name="Carro J."/>
            <person name="Camarero S."/>
            <person name="Ferreira P."/>
            <person name="Molpeceres G."/>
            <person name="Ruiz-Duenas F.J."/>
            <person name="Serrano A."/>
            <person name="Henrissat B."/>
            <person name="Drula E."/>
            <person name="Hughes K.W."/>
            <person name="Mata J.L."/>
            <person name="Ishikawa N.K."/>
            <person name="Vargas-Isla R."/>
            <person name="Ushijima S."/>
            <person name="Smith C.A."/>
            <person name="Ahrendt S."/>
            <person name="Andreopoulos W."/>
            <person name="He G."/>
            <person name="Labutti K."/>
            <person name="Lipzen A."/>
            <person name="Ng V."/>
            <person name="Sandor L."/>
            <person name="Barry K."/>
            <person name="Martinez A.T."/>
            <person name="Xiao Y."/>
            <person name="Gibbons J.G."/>
            <person name="Terashima K."/>
            <person name="Hibbett D.S."/>
            <person name="Grigoriev I.V."/>
        </authorList>
    </citation>
    <scope>NUCLEOTIDE SEQUENCE</scope>
    <source>
        <strain evidence="2">TFB10291</strain>
    </source>
</reference>
<evidence type="ECO:0000256" key="1">
    <source>
        <dbReference type="SAM" id="SignalP"/>
    </source>
</evidence>
<evidence type="ECO:0000313" key="3">
    <source>
        <dbReference type="Proteomes" id="UP001163798"/>
    </source>
</evidence>
<proteinExistence type="predicted"/>
<organism evidence="2 3">
    <name type="scientific">Lentinula aff. detonsa</name>
    <dbReference type="NCBI Taxonomy" id="2804958"/>
    <lineage>
        <taxon>Eukaryota</taxon>
        <taxon>Fungi</taxon>
        <taxon>Dikarya</taxon>
        <taxon>Basidiomycota</taxon>
        <taxon>Agaricomycotina</taxon>
        <taxon>Agaricomycetes</taxon>
        <taxon>Agaricomycetidae</taxon>
        <taxon>Agaricales</taxon>
        <taxon>Marasmiineae</taxon>
        <taxon>Omphalotaceae</taxon>
        <taxon>Lentinula</taxon>
    </lineage>
</organism>